<feature type="domain" description="Sulfotransferase" evidence="3">
    <location>
        <begin position="39"/>
        <end position="285"/>
    </location>
</feature>
<evidence type="ECO:0000259" key="3">
    <source>
        <dbReference type="Pfam" id="PF00685"/>
    </source>
</evidence>
<sequence length="296" mass="35011">MSETQEDARIQYVRGFPFSKAPFYTKENLEGTLDYVPHDGDIVILSYPKTGTTWLEYIVLQILSKAEMFPDFNDVLLKYVPVVELVGPEAIDKMEGHRVYRTHLPYNRMNKNPKAKYLYIYRNPEDQFVSYYKFMQKIRPVPIDYNDFLDGYLSGRIEYARYFEHILSFLEHKDDDNLLIISYEKLYADRRNTILKIAKFLGEEYFQSLSKDEQLLDKVIKQTSFDYMQKNLPFEHPFFKKEVSASKKSNDAFFRKGVIGDGKSSLPPEDVKRIRELAQKLMSGTEVLKDWMDLWN</sequence>
<dbReference type="InterPro" id="IPR000863">
    <property type="entry name" value="Sulfotransferase_dom"/>
</dbReference>
<accession>A0A4Y2BMM2</accession>
<organism evidence="4 5">
    <name type="scientific">Araneus ventricosus</name>
    <name type="common">Orbweaver spider</name>
    <name type="synonym">Epeira ventricosa</name>
    <dbReference type="NCBI Taxonomy" id="182803"/>
    <lineage>
        <taxon>Eukaryota</taxon>
        <taxon>Metazoa</taxon>
        <taxon>Ecdysozoa</taxon>
        <taxon>Arthropoda</taxon>
        <taxon>Chelicerata</taxon>
        <taxon>Arachnida</taxon>
        <taxon>Araneae</taxon>
        <taxon>Araneomorphae</taxon>
        <taxon>Entelegynae</taxon>
        <taxon>Araneoidea</taxon>
        <taxon>Araneidae</taxon>
        <taxon>Araneus</taxon>
    </lineage>
</organism>
<evidence type="ECO:0000256" key="1">
    <source>
        <dbReference type="ARBA" id="ARBA00005771"/>
    </source>
</evidence>
<dbReference type="Proteomes" id="UP000499080">
    <property type="component" value="Unassembled WGS sequence"/>
</dbReference>
<evidence type="ECO:0000313" key="4">
    <source>
        <dbReference type="EMBL" id="GBL93450.1"/>
    </source>
</evidence>
<proteinExistence type="inferred from homology"/>
<dbReference type="OrthoDB" id="6474387at2759"/>
<dbReference type="EMBL" id="BGPR01000094">
    <property type="protein sequence ID" value="GBL93450.1"/>
    <property type="molecule type" value="Genomic_DNA"/>
</dbReference>
<gene>
    <name evidence="4" type="primary">Sult1b1_1</name>
    <name evidence="4" type="ORF">AVEN_59658_1</name>
</gene>
<dbReference type="InterPro" id="IPR027417">
    <property type="entry name" value="P-loop_NTPase"/>
</dbReference>
<dbReference type="Pfam" id="PF00685">
    <property type="entry name" value="Sulfotransfer_1"/>
    <property type="match status" value="1"/>
</dbReference>
<keyword evidence="5" id="KW-1185">Reference proteome</keyword>
<comment type="caution">
    <text evidence="4">The sequence shown here is derived from an EMBL/GenBank/DDBJ whole genome shotgun (WGS) entry which is preliminary data.</text>
</comment>
<keyword evidence="2 4" id="KW-0808">Transferase</keyword>
<reference evidence="4 5" key="1">
    <citation type="journal article" date="2019" name="Sci. Rep.">
        <title>Orb-weaving spider Araneus ventricosus genome elucidates the spidroin gene catalogue.</title>
        <authorList>
            <person name="Kono N."/>
            <person name="Nakamura H."/>
            <person name="Ohtoshi R."/>
            <person name="Moran D.A.P."/>
            <person name="Shinohara A."/>
            <person name="Yoshida Y."/>
            <person name="Fujiwara M."/>
            <person name="Mori M."/>
            <person name="Tomita M."/>
            <person name="Arakawa K."/>
        </authorList>
    </citation>
    <scope>NUCLEOTIDE SEQUENCE [LARGE SCALE GENOMIC DNA]</scope>
</reference>
<evidence type="ECO:0000256" key="2">
    <source>
        <dbReference type="ARBA" id="ARBA00022679"/>
    </source>
</evidence>
<dbReference type="Gene3D" id="3.40.50.300">
    <property type="entry name" value="P-loop containing nucleotide triphosphate hydrolases"/>
    <property type="match status" value="1"/>
</dbReference>
<protein>
    <submittedName>
        <fullName evidence="4">Sulfotransferase family cytosolic 1B member 1</fullName>
    </submittedName>
</protein>
<comment type="similarity">
    <text evidence="1">Belongs to the sulfotransferase 1 family.</text>
</comment>
<dbReference type="PANTHER" id="PTHR11783">
    <property type="entry name" value="SULFOTRANSFERASE SULT"/>
    <property type="match status" value="1"/>
</dbReference>
<dbReference type="SUPFAM" id="SSF52540">
    <property type="entry name" value="P-loop containing nucleoside triphosphate hydrolases"/>
    <property type="match status" value="1"/>
</dbReference>
<name>A0A4Y2BMM2_ARAVE</name>
<dbReference type="AlphaFoldDB" id="A0A4Y2BMM2"/>
<evidence type="ECO:0000313" key="5">
    <source>
        <dbReference type="Proteomes" id="UP000499080"/>
    </source>
</evidence>
<dbReference type="GO" id="GO:0008146">
    <property type="term" value="F:sulfotransferase activity"/>
    <property type="evidence" value="ECO:0007669"/>
    <property type="project" value="InterPro"/>
</dbReference>